<dbReference type="GO" id="GO:0004197">
    <property type="term" value="F:cysteine-type endopeptidase activity"/>
    <property type="evidence" value="ECO:0000318"/>
    <property type="project" value="GO_Central"/>
</dbReference>
<dbReference type="Gene3D" id="3.90.70.10">
    <property type="entry name" value="Cysteine proteinases"/>
    <property type="match status" value="2"/>
</dbReference>
<dbReference type="PANTHER" id="PTHR12411">
    <property type="entry name" value="CYSTEINE PROTEASE FAMILY C1-RELATED"/>
    <property type="match status" value="1"/>
</dbReference>
<dbReference type="SMART" id="SM00645">
    <property type="entry name" value="Pept_C1"/>
    <property type="match status" value="1"/>
</dbReference>
<keyword evidence="4" id="KW-1185">Reference proteome</keyword>
<protein>
    <recommendedName>
        <fullName evidence="2">Peptidase C1A papain C-terminal domain-containing protein</fullName>
    </recommendedName>
</protein>
<evidence type="ECO:0000313" key="4">
    <source>
        <dbReference type="Proteomes" id="UP000030748"/>
    </source>
</evidence>
<evidence type="ECO:0000313" key="3">
    <source>
        <dbReference type="EMBL" id="EYU20048.1"/>
    </source>
</evidence>
<evidence type="ECO:0000256" key="1">
    <source>
        <dbReference type="ARBA" id="ARBA00008455"/>
    </source>
</evidence>
<dbReference type="GO" id="GO:0005615">
    <property type="term" value="C:extracellular space"/>
    <property type="evidence" value="ECO:0000318"/>
    <property type="project" value="GO_Central"/>
</dbReference>
<dbReference type="InterPro" id="IPR038765">
    <property type="entry name" value="Papain-like_cys_pep_sf"/>
</dbReference>
<dbReference type="AlphaFoldDB" id="A0A022PYT9"/>
<proteinExistence type="inferred from homology"/>
<dbReference type="GO" id="GO:0051603">
    <property type="term" value="P:proteolysis involved in protein catabolic process"/>
    <property type="evidence" value="ECO:0000318"/>
    <property type="project" value="GO_Central"/>
</dbReference>
<accession>A0A022PYT9</accession>
<dbReference type="SUPFAM" id="SSF54001">
    <property type="entry name" value="Cysteine proteinases"/>
    <property type="match status" value="1"/>
</dbReference>
<name>A0A022PYT9_ERYGU</name>
<comment type="similarity">
    <text evidence="1">Belongs to the peptidase C1 family.</text>
</comment>
<gene>
    <name evidence="3" type="ORF">MIMGU_mgv1a018380mg</name>
</gene>
<dbReference type="InterPro" id="IPR013128">
    <property type="entry name" value="Peptidase_C1A"/>
</dbReference>
<dbReference type="Proteomes" id="UP000030748">
    <property type="component" value="Unassembled WGS sequence"/>
</dbReference>
<dbReference type="InterPro" id="IPR000668">
    <property type="entry name" value="Peptidase_C1A_C"/>
</dbReference>
<dbReference type="Pfam" id="PF00112">
    <property type="entry name" value="Peptidase_C1"/>
    <property type="match status" value="2"/>
</dbReference>
<evidence type="ECO:0000259" key="2">
    <source>
        <dbReference type="SMART" id="SM00645"/>
    </source>
</evidence>
<organism evidence="3 4">
    <name type="scientific">Erythranthe guttata</name>
    <name type="common">Yellow monkey flower</name>
    <name type="synonym">Mimulus guttatus</name>
    <dbReference type="NCBI Taxonomy" id="4155"/>
    <lineage>
        <taxon>Eukaryota</taxon>
        <taxon>Viridiplantae</taxon>
        <taxon>Streptophyta</taxon>
        <taxon>Embryophyta</taxon>
        <taxon>Tracheophyta</taxon>
        <taxon>Spermatophyta</taxon>
        <taxon>Magnoliopsida</taxon>
        <taxon>eudicotyledons</taxon>
        <taxon>Gunneridae</taxon>
        <taxon>Pentapetalae</taxon>
        <taxon>asterids</taxon>
        <taxon>lamiids</taxon>
        <taxon>Lamiales</taxon>
        <taxon>Phrymaceae</taxon>
        <taxon>Erythranthe</taxon>
    </lineage>
</organism>
<dbReference type="eggNOG" id="KOG1543">
    <property type="taxonomic scope" value="Eukaryota"/>
</dbReference>
<sequence>VMDAEITVVKFFTLKEHECFNRFVEDQKQCVCCWALVAAELVSYAIKTSDRRNKFMKDWNASAQELVDMYPKRYPSKTGRLHVEGCHVGHPRRALEYVKEHGITLKTVYPYVARRQLDKEPPLGIFSEEVVVPPTDGIWWHAVLIIGWGVDSLGRKFYQIKNAWGEGWGDHGYAKILCDIVYPLCYVEGDAFFMKPWYYSHLFFD</sequence>
<dbReference type="GO" id="GO:0005764">
    <property type="term" value="C:lysosome"/>
    <property type="evidence" value="ECO:0000318"/>
    <property type="project" value="GO_Central"/>
</dbReference>
<feature type="non-terminal residue" evidence="3">
    <location>
        <position position="1"/>
    </location>
</feature>
<dbReference type="STRING" id="4155.A0A022PYT9"/>
<dbReference type="EMBL" id="KI632289">
    <property type="protein sequence ID" value="EYU20048.1"/>
    <property type="molecule type" value="Genomic_DNA"/>
</dbReference>
<reference evidence="3 4" key="1">
    <citation type="journal article" date="2013" name="Proc. Natl. Acad. Sci. U.S.A.">
        <title>Fine-scale variation in meiotic recombination in Mimulus inferred from population shotgun sequencing.</title>
        <authorList>
            <person name="Hellsten U."/>
            <person name="Wright K.M."/>
            <person name="Jenkins J."/>
            <person name="Shu S."/>
            <person name="Yuan Y."/>
            <person name="Wessler S.R."/>
            <person name="Schmutz J."/>
            <person name="Willis J.H."/>
            <person name="Rokhsar D.S."/>
        </authorList>
    </citation>
    <scope>NUCLEOTIDE SEQUENCE [LARGE SCALE GENOMIC DNA]</scope>
    <source>
        <strain evidence="4">cv. DUN x IM62</strain>
    </source>
</reference>
<feature type="domain" description="Peptidase C1A papain C-terminal" evidence="2">
    <location>
        <begin position="8"/>
        <end position="195"/>
    </location>
</feature>